<comment type="caution">
    <text evidence="8">The sequence shown here is derived from an EMBL/GenBank/DDBJ whole genome shotgun (WGS) entry which is preliminary data.</text>
</comment>
<evidence type="ECO:0000256" key="3">
    <source>
        <dbReference type="ARBA" id="ARBA00022475"/>
    </source>
</evidence>
<evidence type="ECO:0000256" key="6">
    <source>
        <dbReference type="ARBA" id="ARBA00023136"/>
    </source>
</evidence>
<keyword evidence="3" id="KW-1003">Cell membrane</keyword>
<dbReference type="Pfam" id="PF02534">
    <property type="entry name" value="T4SS-DNA_transf"/>
    <property type="match status" value="1"/>
</dbReference>
<comment type="similarity">
    <text evidence="2">Belongs to the VirD4/TraG family.</text>
</comment>
<keyword evidence="5 7" id="KW-1133">Transmembrane helix</keyword>
<dbReference type="Proteomes" id="UP000503640">
    <property type="component" value="Unassembled WGS sequence"/>
</dbReference>
<dbReference type="InterPro" id="IPR027417">
    <property type="entry name" value="P-loop_NTPase"/>
</dbReference>
<evidence type="ECO:0000313" key="9">
    <source>
        <dbReference type="Proteomes" id="UP000503640"/>
    </source>
</evidence>
<dbReference type="CDD" id="cd01127">
    <property type="entry name" value="TrwB_TraG_TraD_VirD4"/>
    <property type="match status" value="2"/>
</dbReference>
<evidence type="ECO:0000256" key="7">
    <source>
        <dbReference type="SAM" id="Phobius"/>
    </source>
</evidence>
<protein>
    <submittedName>
        <fullName evidence="8">Conjugal transfer protein TraG</fullName>
    </submittedName>
</protein>
<evidence type="ECO:0000313" key="8">
    <source>
        <dbReference type="EMBL" id="GEJ56668.1"/>
    </source>
</evidence>
<dbReference type="Gene3D" id="3.40.50.300">
    <property type="entry name" value="P-loop containing nucleotide triphosphate hydrolases"/>
    <property type="match status" value="1"/>
</dbReference>
<organism evidence="8 9">
    <name type="scientific">Anaeromyxobacter diazotrophicus</name>
    <dbReference type="NCBI Taxonomy" id="2590199"/>
    <lineage>
        <taxon>Bacteria</taxon>
        <taxon>Pseudomonadati</taxon>
        <taxon>Myxococcota</taxon>
        <taxon>Myxococcia</taxon>
        <taxon>Myxococcales</taxon>
        <taxon>Cystobacterineae</taxon>
        <taxon>Anaeromyxobacteraceae</taxon>
        <taxon>Anaeromyxobacter</taxon>
    </lineage>
</organism>
<dbReference type="PANTHER" id="PTHR37937:SF1">
    <property type="entry name" value="CONJUGATIVE TRANSFER: DNA TRANSPORT"/>
    <property type="match status" value="1"/>
</dbReference>
<dbReference type="NCBIfam" id="NF010453">
    <property type="entry name" value="PRK13880.1"/>
    <property type="match status" value="1"/>
</dbReference>
<dbReference type="InterPro" id="IPR003688">
    <property type="entry name" value="TraG/VirD4"/>
</dbReference>
<evidence type="ECO:0000256" key="2">
    <source>
        <dbReference type="ARBA" id="ARBA00008806"/>
    </source>
</evidence>
<dbReference type="PANTHER" id="PTHR37937">
    <property type="entry name" value="CONJUGATIVE TRANSFER: DNA TRANSPORT"/>
    <property type="match status" value="1"/>
</dbReference>
<proteinExistence type="inferred from homology"/>
<evidence type="ECO:0000256" key="5">
    <source>
        <dbReference type="ARBA" id="ARBA00022989"/>
    </source>
</evidence>
<gene>
    <name evidence="8" type="ORF">AMYX_14090</name>
</gene>
<dbReference type="EMBL" id="BJTG01000003">
    <property type="protein sequence ID" value="GEJ56668.1"/>
    <property type="molecule type" value="Genomic_DNA"/>
</dbReference>
<feature type="transmembrane region" description="Helical" evidence="7">
    <location>
        <begin position="52"/>
        <end position="75"/>
    </location>
</feature>
<sequence length="598" mass="65570">MAVLAASAAITAYVAHRFRYHPALGRPWFGHVYAPWGWVSWAFDHDRAAPKLFASVQVVFVAFVLLAGLAHALFYGLSVRSTARHAGRHGTAHFASRREIEATGLLAPCRGPRAGVYVGAWREEDGTLRYLRHDGPEHIVAIAPTRSGKGVGLVVPTLLSWPGSVIAHDLKGELWELTAGWRSRGGGNVVVKFDPAAPSGSSAFNPLEEIRLGSLHEVADVQNLVTILVDPDGKGLVDHWAKTAHALLTGVVLHLAFQARASGRPATLADLALALSDPEEPVDRLYQAMLANEHLEGGAQHPVIAAAARDMLNRPAEERGSVLSSAMSYLSIYRDPLVARNTSHSDFRIADLMDHERPVSLYLVVRPADKDRLRPLMRLVVNQIVRVLVREGLRFEGGEPVPPHKHRMLLMLDEFPSFGRLEVFQEALAYLGGYGIKAYIVMQDLAQLWGAYGREESIISNCHVRIAYAPNKLDTAEWLSRMTGTATVVTEDFNMSGQRFAALLGHVSRTVHESKRPLLTPDECMRLRAAVKDPAGRITDPGEVLVFVAGHSPIAATQILYFRDPVFERRARMPAPSSGIIRPAPFVLSGAAREETRT</sequence>
<keyword evidence="4 7" id="KW-0812">Transmembrane</keyword>
<reference evidence="9" key="1">
    <citation type="journal article" date="2020" name="Appl. Environ. Microbiol.">
        <title>Diazotrophic Anaeromyxobacter Isolates from Soils.</title>
        <authorList>
            <person name="Masuda Y."/>
            <person name="Yamanaka H."/>
            <person name="Xu Z.X."/>
            <person name="Shiratori Y."/>
            <person name="Aono T."/>
            <person name="Amachi S."/>
            <person name="Senoo K."/>
            <person name="Itoh H."/>
        </authorList>
    </citation>
    <scope>NUCLEOTIDE SEQUENCE [LARGE SCALE GENOMIC DNA]</scope>
    <source>
        <strain evidence="9">R267</strain>
    </source>
</reference>
<comment type="subcellular location">
    <subcellularLocation>
        <location evidence="1">Cell membrane</location>
        <topology evidence="1">Multi-pass membrane protein</topology>
    </subcellularLocation>
</comment>
<evidence type="ECO:0000256" key="1">
    <source>
        <dbReference type="ARBA" id="ARBA00004651"/>
    </source>
</evidence>
<keyword evidence="6 7" id="KW-0472">Membrane</keyword>
<evidence type="ECO:0000256" key="4">
    <source>
        <dbReference type="ARBA" id="ARBA00022692"/>
    </source>
</evidence>
<accession>A0A7I9VKF2</accession>
<keyword evidence="9" id="KW-1185">Reference proteome</keyword>
<dbReference type="SUPFAM" id="SSF52540">
    <property type="entry name" value="P-loop containing nucleoside triphosphate hydrolases"/>
    <property type="match status" value="1"/>
</dbReference>
<dbReference type="GO" id="GO:0005886">
    <property type="term" value="C:plasma membrane"/>
    <property type="evidence" value="ECO:0007669"/>
    <property type="project" value="UniProtKB-SubCell"/>
</dbReference>
<name>A0A7I9VKF2_9BACT</name>
<dbReference type="AlphaFoldDB" id="A0A7I9VKF2"/>
<dbReference type="InterPro" id="IPR051539">
    <property type="entry name" value="T4SS-coupling_protein"/>
</dbReference>